<evidence type="ECO:0000256" key="11">
    <source>
        <dbReference type="RuleBase" id="RU004227"/>
    </source>
</evidence>
<dbReference type="GO" id="GO:0003688">
    <property type="term" value="F:DNA replication origin binding"/>
    <property type="evidence" value="ECO:0007669"/>
    <property type="project" value="UniProtKB-UniRule"/>
</dbReference>
<dbReference type="Gene3D" id="3.30.300.180">
    <property type="match status" value="1"/>
</dbReference>
<dbReference type="InterPro" id="IPR013159">
    <property type="entry name" value="DnaA_C"/>
</dbReference>
<feature type="domain" description="AAA+ ATPase" evidence="12">
    <location>
        <begin position="182"/>
        <end position="323"/>
    </location>
</feature>
<comment type="subcellular location">
    <subcellularLocation>
        <location evidence="8">Cytoplasm</location>
    </subcellularLocation>
</comment>
<dbReference type="OrthoDB" id="9807019at2"/>
<dbReference type="STRING" id="1379.HMPREF3186_00019"/>
<reference evidence="15" key="1">
    <citation type="submission" date="2016-01" db="EMBL/GenBank/DDBJ databases">
        <authorList>
            <person name="Mitreva M."/>
            <person name="Pepin K.H."/>
            <person name="Mihindukulasuriya K.A."/>
            <person name="Fulton R."/>
            <person name="Fronick C."/>
            <person name="O'Laughlin M."/>
            <person name="Miner T."/>
            <person name="Herter B."/>
            <person name="Rosa B.A."/>
            <person name="Cordes M."/>
            <person name="Tomlinson C."/>
            <person name="Wollam A."/>
            <person name="Palsikar V.B."/>
            <person name="Mardis E.R."/>
            <person name="Wilson R.K."/>
        </authorList>
    </citation>
    <scope>NUCLEOTIDE SEQUENCE [LARGE SCALE GENOMIC DNA]</scope>
    <source>
        <strain evidence="15">DNF01167</strain>
    </source>
</reference>
<comment type="caution">
    <text evidence="8">Lacks conserved residue(s) required for the propagation of feature annotation.</text>
</comment>
<dbReference type="InterPro" id="IPR001957">
    <property type="entry name" value="Chromosome_initiator_DnaA"/>
</dbReference>
<evidence type="ECO:0000256" key="6">
    <source>
        <dbReference type="ARBA" id="ARBA00023121"/>
    </source>
</evidence>
<dbReference type="GO" id="GO:0005524">
    <property type="term" value="F:ATP binding"/>
    <property type="evidence" value="ECO:0007669"/>
    <property type="project" value="UniProtKB-UniRule"/>
</dbReference>
<dbReference type="HAMAP" id="MF_00377">
    <property type="entry name" value="DnaA_bact"/>
    <property type="match status" value="1"/>
</dbReference>
<dbReference type="EMBL" id="LSDC01000005">
    <property type="protein sequence ID" value="KXB64313.1"/>
    <property type="molecule type" value="Genomic_DNA"/>
</dbReference>
<keyword evidence="6 8" id="KW-0446">Lipid-binding</keyword>
<dbReference type="Pfam" id="PF08299">
    <property type="entry name" value="Bac_DnaA_C"/>
    <property type="match status" value="1"/>
</dbReference>
<dbReference type="GO" id="GO:0006275">
    <property type="term" value="P:regulation of DNA replication"/>
    <property type="evidence" value="ECO:0007669"/>
    <property type="project" value="UniProtKB-UniRule"/>
</dbReference>
<feature type="binding site" evidence="8">
    <location>
        <position position="196"/>
    </location>
    <ligand>
        <name>ATP</name>
        <dbReference type="ChEBI" id="CHEBI:30616"/>
    </ligand>
</feature>
<evidence type="ECO:0000256" key="9">
    <source>
        <dbReference type="NCBIfam" id="TIGR00362"/>
    </source>
</evidence>
<dbReference type="InterPro" id="IPR018312">
    <property type="entry name" value="Chromosome_initiator_DnaA_CS"/>
</dbReference>
<evidence type="ECO:0000256" key="2">
    <source>
        <dbReference type="ARBA" id="ARBA00022490"/>
    </source>
</evidence>
<dbReference type="PRINTS" id="PR00051">
    <property type="entry name" value="DNAA"/>
</dbReference>
<dbReference type="InterPro" id="IPR003593">
    <property type="entry name" value="AAA+_ATPase"/>
</dbReference>
<keyword evidence="7 8" id="KW-0238">DNA-binding</keyword>
<dbReference type="PATRIC" id="fig|1379.3.peg.18"/>
<dbReference type="AlphaFoldDB" id="A0A134A9B0"/>
<organism evidence="14 15">
    <name type="scientific">Gemella haemolysans</name>
    <dbReference type="NCBI Taxonomy" id="1379"/>
    <lineage>
        <taxon>Bacteria</taxon>
        <taxon>Bacillati</taxon>
        <taxon>Bacillota</taxon>
        <taxon>Bacilli</taxon>
        <taxon>Bacillales</taxon>
        <taxon>Gemellaceae</taxon>
        <taxon>Gemella</taxon>
    </lineage>
</organism>
<evidence type="ECO:0000313" key="14">
    <source>
        <dbReference type="EMBL" id="KXB64313.1"/>
    </source>
</evidence>
<gene>
    <name evidence="8" type="primary">dnaA</name>
    <name evidence="14" type="ORF">HMPREF3186_00019</name>
</gene>
<evidence type="ECO:0000256" key="7">
    <source>
        <dbReference type="ARBA" id="ARBA00023125"/>
    </source>
</evidence>
<dbReference type="NCBIfam" id="TIGR00362">
    <property type="entry name" value="DnaA"/>
    <property type="match status" value="1"/>
</dbReference>
<feature type="region of interest" description="Domain IV, binds dsDNA" evidence="8">
    <location>
        <begin position="374"/>
        <end position="494"/>
    </location>
</feature>
<protein>
    <recommendedName>
        <fullName evidence="8 9">Chromosomal replication initiator protein DnaA</fullName>
    </recommendedName>
</protein>
<comment type="subunit">
    <text evidence="8">Oligomerizes as a right-handed, spiral filament on DNA at oriC.</text>
</comment>
<dbReference type="PROSITE" id="PS01008">
    <property type="entry name" value="DNAA"/>
    <property type="match status" value="1"/>
</dbReference>
<comment type="similarity">
    <text evidence="1 8 11">Belongs to the DnaA family.</text>
</comment>
<dbReference type="SUPFAM" id="SSF48295">
    <property type="entry name" value="TrpR-like"/>
    <property type="match status" value="1"/>
</dbReference>
<dbReference type="Gene3D" id="1.10.8.60">
    <property type="match status" value="1"/>
</dbReference>
<dbReference type="GO" id="GO:0005886">
    <property type="term" value="C:plasma membrane"/>
    <property type="evidence" value="ECO:0007669"/>
    <property type="project" value="TreeGrafter"/>
</dbReference>
<dbReference type="SMART" id="SM00760">
    <property type="entry name" value="Bac_DnaA_C"/>
    <property type="match status" value="1"/>
</dbReference>
<evidence type="ECO:0000259" key="12">
    <source>
        <dbReference type="SMART" id="SM00382"/>
    </source>
</evidence>
<dbReference type="RefSeq" id="WP_060913359.1">
    <property type="nucleotide sequence ID" value="NZ_JAGZGJ010000023.1"/>
</dbReference>
<dbReference type="GO" id="GO:0006270">
    <property type="term" value="P:DNA replication initiation"/>
    <property type="evidence" value="ECO:0007669"/>
    <property type="project" value="UniProtKB-UniRule"/>
</dbReference>
<dbReference type="PANTHER" id="PTHR30050:SF2">
    <property type="entry name" value="CHROMOSOMAL REPLICATION INITIATOR PROTEIN DNAA"/>
    <property type="match status" value="1"/>
</dbReference>
<dbReference type="InterPro" id="IPR010921">
    <property type="entry name" value="Trp_repressor/repl_initiator"/>
</dbReference>
<feature type="binding site" evidence="8">
    <location>
        <position position="195"/>
    </location>
    <ligand>
        <name>ATP</name>
        <dbReference type="ChEBI" id="CHEBI:30616"/>
    </ligand>
</feature>
<keyword evidence="5 8" id="KW-0067">ATP-binding</keyword>
<comment type="caution">
    <text evidence="14">The sequence shown here is derived from an EMBL/GenBank/DDBJ whole genome shotgun (WGS) entry which is preliminary data.</text>
</comment>
<feature type="binding site" evidence="8">
    <location>
        <position position="197"/>
    </location>
    <ligand>
        <name>ATP</name>
        <dbReference type="ChEBI" id="CHEBI:30616"/>
    </ligand>
</feature>
<evidence type="ECO:0000256" key="4">
    <source>
        <dbReference type="ARBA" id="ARBA00022741"/>
    </source>
</evidence>
<sequence length="494" mass="56395">MSNSNFLWEIILRELKSTVDPHVFDTWFSGASIDNVDFMKKSIVITSKEALISQFIQGAYDQKLKEILKKNTGFDFNIDYTSLDTDIPLITPHVVDEKPAAENLIRQNFLQGDKPSGAQHFYQKQTFPLEDYKHPVPNKNITASKKNPTLNKNYTFENFVVGEGNAFTHNIAWNVAVSPGGIYNPLFIYGGVGLGKTHLLHAIGNEMEANFPDFKIECISSEKFLNEFLASIKPMKDKNNYTNADEDFRRKYRDVDALLIDDIQFLSGKTETQNAFFHTFNELQMNQKQIVLISDRSPSQLNDLEDRLVTRFSQGITADITPPDFETRMAIIKFKCEQFDIKLDEETLTYISSNVSSNIRELEGVLKRIKFTATSKHEQPSLSIAEEILKSAKTSPRKNISPDNIINVCADFYKIKVDDILSSSRKKEVVQVRNIAIYLCRELTTLSFPSIGDCFNKDHTSILYSFNKIAKLSKDENPEIFEDIEVIKERLGKI</sequence>
<dbReference type="PANTHER" id="PTHR30050">
    <property type="entry name" value="CHROMOSOMAL REPLICATION INITIATOR PROTEIN DNAA"/>
    <property type="match status" value="1"/>
</dbReference>
<dbReference type="Proteomes" id="UP000070355">
    <property type="component" value="Unassembled WGS sequence"/>
</dbReference>
<dbReference type="InterPro" id="IPR038454">
    <property type="entry name" value="DnaA_N_sf"/>
</dbReference>
<dbReference type="Gene3D" id="3.40.50.300">
    <property type="entry name" value="P-loop containing nucleotide triphosphate hydrolases"/>
    <property type="match status" value="1"/>
</dbReference>
<dbReference type="InterPro" id="IPR013317">
    <property type="entry name" value="DnaA_dom"/>
</dbReference>
<evidence type="ECO:0000313" key="15">
    <source>
        <dbReference type="Proteomes" id="UP000070355"/>
    </source>
</evidence>
<dbReference type="FunFam" id="3.40.50.300:FF:000668">
    <property type="entry name" value="Chromosomal replication initiator protein DnaA"/>
    <property type="match status" value="1"/>
</dbReference>
<comment type="domain">
    <text evidence="8">Domain I is involved in oligomerization and binding regulators, domain II is flexibile and of varying length in different bacteria, domain III forms the AAA+ region, while domain IV binds dsDNA.</text>
</comment>
<feature type="binding site" evidence="8">
    <location>
        <position position="193"/>
    </location>
    <ligand>
        <name>ATP</name>
        <dbReference type="ChEBI" id="CHEBI:30616"/>
    </ligand>
</feature>
<accession>A0A134A9B0</accession>
<evidence type="ECO:0000256" key="1">
    <source>
        <dbReference type="ARBA" id="ARBA00006583"/>
    </source>
</evidence>
<dbReference type="Gene3D" id="1.10.1750.10">
    <property type="match status" value="1"/>
</dbReference>
<dbReference type="GO" id="GO:0008289">
    <property type="term" value="F:lipid binding"/>
    <property type="evidence" value="ECO:0007669"/>
    <property type="project" value="UniProtKB-KW"/>
</dbReference>
<evidence type="ECO:0000256" key="10">
    <source>
        <dbReference type="RuleBase" id="RU000577"/>
    </source>
</evidence>
<dbReference type="InterPro" id="IPR020591">
    <property type="entry name" value="Chromosome_initiator_DnaA-like"/>
</dbReference>
<evidence type="ECO:0000256" key="3">
    <source>
        <dbReference type="ARBA" id="ARBA00022705"/>
    </source>
</evidence>
<dbReference type="CDD" id="cd06571">
    <property type="entry name" value="Bac_DnaA_C"/>
    <property type="match status" value="1"/>
</dbReference>
<feature type="domain" description="Chromosomal replication initiator DnaA C-terminal" evidence="13">
    <location>
        <begin position="401"/>
        <end position="469"/>
    </location>
</feature>
<dbReference type="CDD" id="cd00009">
    <property type="entry name" value="AAA"/>
    <property type="match status" value="1"/>
</dbReference>
<keyword evidence="4 8" id="KW-0547">Nucleotide-binding</keyword>
<name>A0A134A9B0_9BACL</name>
<dbReference type="GO" id="GO:0005737">
    <property type="term" value="C:cytoplasm"/>
    <property type="evidence" value="ECO:0007669"/>
    <property type="project" value="UniProtKB-SubCell"/>
</dbReference>
<comment type="function">
    <text evidence="8 10">Plays an essential role in the initiation and regulation of chromosomal replication. ATP-DnaA binds to the origin of replication (oriC) to initiate formation of the DNA replication initiation complex once per cell cycle. Binds the DnaA box (a 9 base pair repeat at the origin) and separates the double-stranded (ds)DNA. Forms a right-handed helical filament on oriC DNA; dsDNA binds to the exterior of the filament while single-stranded (ss)DNA is stabiized in the filament's interior. The ATP-DnaA-oriC complex binds and stabilizes one strand of the AT-rich DNA unwinding element (DUE), permitting loading of DNA polymerase. After initiation quickly degrades to an ADP-DnaA complex that is not apt for DNA replication. Binds acidic phospholipids.</text>
</comment>
<dbReference type="SMART" id="SM00382">
    <property type="entry name" value="AAA"/>
    <property type="match status" value="1"/>
</dbReference>
<proteinExistence type="inferred from homology"/>
<evidence type="ECO:0000256" key="5">
    <source>
        <dbReference type="ARBA" id="ARBA00022840"/>
    </source>
</evidence>
<evidence type="ECO:0000256" key="8">
    <source>
        <dbReference type="HAMAP-Rule" id="MF_00377"/>
    </source>
</evidence>
<keyword evidence="2 8" id="KW-0963">Cytoplasm</keyword>
<feature type="region of interest" description="Domain I, interacts with DnaA modulators" evidence="8">
    <location>
        <begin position="1"/>
        <end position="101"/>
    </location>
</feature>
<dbReference type="InterPro" id="IPR027417">
    <property type="entry name" value="P-loop_NTPase"/>
</dbReference>
<dbReference type="Pfam" id="PF00308">
    <property type="entry name" value="Bac_DnaA"/>
    <property type="match status" value="1"/>
</dbReference>
<evidence type="ECO:0000259" key="13">
    <source>
        <dbReference type="SMART" id="SM00760"/>
    </source>
</evidence>
<keyword evidence="3 8" id="KW-0235">DNA replication</keyword>
<dbReference type="SUPFAM" id="SSF52540">
    <property type="entry name" value="P-loop containing nucleoside triphosphate hydrolases"/>
    <property type="match status" value="1"/>
</dbReference>